<dbReference type="InterPro" id="IPR000253">
    <property type="entry name" value="FHA_dom"/>
</dbReference>
<dbReference type="PROSITE" id="PS50006">
    <property type="entry name" value="FHA_DOMAIN"/>
    <property type="match status" value="1"/>
</dbReference>
<proteinExistence type="predicted"/>
<sequence>MTLTLTLSGDARPEGGTPRELVLDRRGAVVGRAPGCDWALPDPTRHLSSRHFEIRFDGQQYLLTDCSTNGTMLGTSGQRVSGSHVVRDGDRFLAGPYVIEARLSSQGAAPAASGWHGWGDTGSATPAASEAPAASGWGPVPSTGGGGGGWQPQAGPSLARPEPHRAASSVWGDIPAAPASPPRGGWTPEAAAPPPPVVSAWDSAAPPADPASPWSSAAPDRPPTPSPNELWGRIAEGNVVDWARGGFGQPVERPRDPLGLNPEPQAALPPERPKPPAPPPAPTGAGDAAEFLHAAGLDPAQFPDPAEAMRRAAPLLAKLVSGLVVMLEARARAKAQLGADATAFNPSGHNPLKFARRPEDALIALLSAPQPGFQAGDEAVEDAFRDLQSHQIATLRAMQGALKATVERFAPAAIEASAEKGGMLERVVPLARDAALWQAYVSSFSGVADASDEAFLEVFSKHFRTHYNQG</sequence>
<gene>
    <name evidence="3" type="ORF">GGR48_003270</name>
</gene>
<evidence type="ECO:0000259" key="2">
    <source>
        <dbReference type="PROSITE" id="PS50006"/>
    </source>
</evidence>
<dbReference type="Proteomes" id="UP000538670">
    <property type="component" value="Unassembled WGS sequence"/>
</dbReference>
<dbReference type="NCBIfam" id="TIGR03354">
    <property type="entry name" value="VI_FHA"/>
    <property type="match status" value="1"/>
</dbReference>
<evidence type="ECO:0000313" key="3">
    <source>
        <dbReference type="EMBL" id="MBB3880819.1"/>
    </source>
</evidence>
<name>A0A7W6ABI4_9SPHN</name>
<dbReference type="Gene3D" id="2.60.200.20">
    <property type="match status" value="1"/>
</dbReference>
<dbReference type="InterPro" id="IPR017735">
    <property type="entry name" value="T6SS_FHA"/>
</dbReference>
<feature type="compositionally biased region" description="Low complexity" evidence="1">
    <location>
        <begin position="198"/>
        <end position="219"/>
    </location>
</feature>
<dbReference type="EMBL" id="JACIDH010000022">
    <property type="protein sequence ID" value="MBB3880819.1"/>
    <property type="molecule type" value="Genomic_DNA"/>
</dbReference>
<feature type="region of interest" description="Disordered" evidence="1">
    <location>
        <begin position="244"/>
        <end position="287"/>
    </location>
</feature>
<dbReference type="CDD" id="cd00060">
    <property type="entry name" value="FHA"/>
    <property type="match status" value="1"/>
</dbReference>
<dbReference type="Pfam" id="PF20232">
    <property type="entry name" value="T6SS_FHA_C"/>
    <property type="match status" value="1"/>
</dbReference>
<dbReference type="SMART" id="SM00240">
    <property type="entry name" value="FHA"/>
    <property type="match status" value="1"/>
</dbReference>
<dbReference type="InterPro" id="IPR008984">
    <property type="entry name" value="SMAD_FHA_dom_sf"/>
</dbReference>
<dbReference type="InterPro" id="IPR046883">
    <property type="entry name" value="T6SS_FHA_C"/>
</dbReference>
<evidence type="ECO:0000313" key="4">
    <source>
        <dbReference type="Proteomes" id="UP000538670"/>
    </source>
</evidence>
<dbReference type="RefSeq" id="WP_183952854.1">
    <property type="nucleotide sequence ID" value="NZ_JACIDH010000022.1"/>
</dbReference>
<accession>A0A7W6ABI4</accession>
<organism evidence="3 4">
    <name type="scientific">Sphingomonas pseudosanguinis</name>
    <dbReference type="NCBI Taxonomy" id="413712"/>
    <lineage>
        <taxon>Bacteria</taxon>
        <taxon>Pseudomonadati</taxon>
        <taxon>Pseudomonadota</taxon>
        <taxon>Alphaproteobacteria</taxon>
        <taxon>Sphingomonadales</taxon>
        <taxon>Sphingomonadaceae</taxon>
        <taxon>Sphingomonas</taxon>
    </lineage>
</organism>
<dbReference type="SUPFAM" id="SSF49879">
    <property type="entry name" value="SMAD/FHA domain"/>
    <property type="match status" value="1"/>
</dbReference>
<comment type="caution">
    <text evidence="3">The sequence shown here is derived from an EMBL/GenBank/DDBJ whole genome shotgun (WGS) entry which is preliminary data.</text>
</comment>
<dbReference type="Pfam" id="PF00498">
    <property type="entry name" value="FHA"/>
    <property type="match status" value="1"/>
</dbReference>
<reference evidence="3 4" key="1">
    <citation type="submission" date="2020-08" db="EMBL/GenBank/DDBJ databases">
        <title>Genomic Encyclopedia of Type Strains, Phase IV (KMG-IV): sequencing the most valuable type-strain genomes for metagenomic binning, comparative biology and taxonomic classification.</title>
        <authorList>
            <person name="Goeker M."/>
        </authorList>
    </citation>
    <scope>NUCLEOTIDE SEQUENCE [LARGE SCALE GENOMIC DNA]</scope>
    <source>
        <strain evidence="3 4">DSM 19512</strain>
    </source>
</reference>
<dbReference type="AlphaFoldDB" id="A0A7W6ABI4"/>
<feature type="domain" description="FHA" evidence="2">
    <location>
        <begin position="28"/>
        <end position="73"/>
    </location>
</feature>
<evidence type="ECO:0000256" key="1">
    <source>
        <dbReference type="SAM" id="MobiDB-lite"/>
    </source>
</evidence>
<protein>
    <submittedName>
        <fullName evidence="3">Type VI secretion system FHA domain protein</fullName>
    </submittedName>
</protein>
<feature type="compositionally biased region" description="Low complexity" evidence="1">
    <location>
        <begin position="122"/>
        <end position="142"/>
    </location>
</feature>
<feature type="region of interest" description="Disordered" evidence="1">
    <location>
        <begin position="109"/>
        <end position="231"/>
    </location>
</feature>
<keyword evidence="4" id="KW-1185">Reference proteome</keyword>